<evidence type="ECO:0000313" key="1">
    <source>
        <dbReference type="EMBL" id="KAJ8641440.1"/>
    </source>
</evidence>
<sequence length="70" mass="8228">MKEYGEDETVYQLEDLANNALGFLKEDRLGIRLKMGNLTLKRDLTPYLQFDDKKLKPRSINLKLKKQNLT</sequence>
<dbReference type="Proteomes" id="UP001234297">
    <property type="component" value="Chromosome 5"/>
</dbReference>
<keyword evidence="2" id="KW-1185">Reference proteome</keyword>
<accession>A0ACC2M713</accession>
<reference evidence="1 2" key="1">
    <citation type="journal article" date="2022" name="Hortic Res">
        <title>A haplotype resolved chromosomal level avocado genome allows analysis of novel avocado genes.</title>
        <authorList>
            <person name="Nath O."/>
            <person name="Fletcher S.J."/>
            <person name="Hayward A."/>
            <person name="Shaw L.M."/>
            <person name="Masouleh A.K."/>
            <person name="Furtado A."/>
            <person name="Henry R.J."/>
            <person name="Mitter N."/>
        </authorList>
    </citation>
    <scope>NUCLEOTIDE SEQUENCE [LARGE SCALE GENOMIC DNA]</scope>
    <source>
        <strain evidence="2">cv. Hass</strain>
    </source>
</reference>
<evidence type="ECO:0000313" key="2">
    <source>
        <dbReference type="Proteomes" id="UP001234297"/>
    </source>
</evidence>
<gene>
    <name evidence="1" type="ORF">MRB53_018134</name>
</gene>
<name>A0ACC2M713_PERAE</name>
<organism evidence="1 2">
    <name type="scientific">Persea americana</name>
    <name type="common">Avocado</name>
    <dbReference type="NCBI Taxonomy" id="3435"/>
    <lineage>
        <taxon>Eukaryota</taxon>
        <taxon>Viridiplantae</taxon>
        <taxon>Streptophyta</taxon>
        <taxon>Embryophyta</taxon>
        <taxon>Tracheophyta</taxon>
        <taxon>Spermatophyta</taxon>
        <taxon>Magnoliopsida</taxon>
        <taxon>Magnoliidae</taxon>
        <taxon>Laurales</taxon>
        <taxon>Lauraceae</taxon>
        <taxon>Persea</taxon>
    </lineage>
</organism>
<comment type="caution">
    <text evidence="1">The sequence shown here is derived from an EMBL/GenBank/DDBJ whole genome shotgun (WGS) entry which is preliminary data.</text>
</comment>
<dbReference type="EMBL" id="CM056813">
    <property type="protein sequence ID" value="KAJ8641440.1"/>
    <property type="molecule type" value="Genomic_DNA"/>
</dbReference>
<proteinExistence type="predicted"/>
<protein>
    <submittedName>
        <fullName evidence="1">Uncharacterized protein</fullName>
    </submittedName>
</protein>